<feature type="transmembrane region" description="Helical" evidence="6">
    <location>
        <begin position="272"/>
        <end position="294"/>
    </location>
</feature>
<keyword evidence="8" id="KW-1185">Reference proteome</keyword>
<evidence type="ECO:0000256" key="2">
    <source>
        <dbReference type="ARBA" id="ARBA00022475"/>
    </source>
</evidence>
<dbReference type="STRING" id="652787.SAMN05216490_2211"/>
<feature type="transmembrane region" description="Helical" evidence="6">
    <location>
        <begin position="201"/>
        <end position="225"/>
    </location>
</feature>
<keyword evidence="4 6" id="KW-1133">Transmembrane helix</keyword>
<dbReference type="RefSeq" id="WP_091372335.1">
    <property type="nucleotide sequence ID" value="NZ_LT629740.1"/>
</dbReference>
<dbReference type="PANTHER" id="PTHR30213:SF0">
    <property type="entry name" value="UPF0761 MEMBRANE PROTEIN YIHY"/>
    <property type="match status" value="1"/>
</dbReference>
<comment type="subcellular location">
    <subcellularLocation>
        <location evidence="1">Cell membrane</location>
        <topology evidence="1">Multi-pass membrane protein</topology>
    </subcellularLocation>
</comment>
<feature type="transmembrane region" description="Helical" evidence="6">
    <location>
        <begin position="237"/>
        <end position="260"/>
    </location>
</feature>
<feature type="transmembrane region" description="Helical" evidence="6">
    <location>
        <begin position="20"/>
        <end position="42"/>
    </location>
</feature>
<organism evidence="7 8">
    <name type="scientific">Mucilaginibacter mallensis</name>
    <dbReference type="NCBI Taxonomy" id="652787"/>
    <lineage>
        <taxon>Bacteria</taxon>
        <taxon>Pseudomonadati</taxon>
        <taxon>Bacteroidota</taxon>
        <taxon>Sphingobacteriia</taxon>
        <taxon>Sphingobacteriales</taxon>
        <taxon>Sphingobacteriaceae</taxon>
        <taxon>Mucilaginibacter</taxon>
    </lineage>
</organism>
<keyword evidence="3 6" id="KW-0812">Transmembrane</keyword>
<protein>
    <submittedName>
        <fullName evidence="7">Membrane protein</fullName>
    </submittedName>
</protein>
<evidence type="ECO:0000256" key="5">
    <source>
        <dbReference type="ARBA" id="ARBA00023136"/>
    </source>
</evidence>
<feature type="transmembrane region" description="Helical" evidence="6">
    <location>
        <begin position="54"/>
        <end position="79"/>
    </location>
</feature>
<evidence type="ECO:0000256" key="1">
    <source>
        <dbReference type="ARBA" id="ARBA00004651"/>
    </source>
</evidence>
<keyword evidence="5 6" id="KW-0472">Membrane</keyword>
<dbReference type="InterPro" id="IPR017039">
    <property type="entry name" value="Virul_fac_BrkB"/>
</dbReference>
<evidence type="ECO:0000313" key="8">
    <source>
        <dbReference type="Proteomes" id="UP000199679"/>
    </source>
</evidence>
<dbReference type="EMBL" id="LT629740">
    <property type="protein sequence ID" value="SDS97446.1"/>
    <property type="molecule type" value="Genomic_DNA"/>
</dbReference>
<evidence type="ECO:0000313" key="7">
    <source>
        <dbReference type="EMBL" id="SDS97446.1"/>
    </source>
</evidence>
<keyword evidence="2" id="KW-1003">Cell membrane</keyword>
<evidence type="ECO:0000256" key="6">
    <source>
        <dbReference type="SAM" id="Phobius"/>
    </source>
</evidence>
<gene>
    <name evidence="7" type="ORF">SAMN05216490_2211</name>
</gene>
<proteinExistence type="predicted"/>
<evidence type="ECO:0000256" key="4">
    <source>
        <dbReference type="ARBA" id="ARBA00022989"/>
    </source>
</evidence>
<sequence>MRWLNRFLLRFKYYRSFTSWTKSVLLPGFGPLSLYEVVIFFVQEFLQGTLTTKASALAYNFMLALFPATIFLFTLIPYIPINNFQDELLNLIGLVLPNERTSQFFDSNVVVIIKHQNGQLLSVGFLSALILATNGVNNLMRAFNRSSLVMETRTWLKRRWVALILTVVISISMLIAITIMIAGQSAISFLQAHFFSKGHFWLYIFALSRWIIIVLIFFTTVSILYRYGPAHKQRWAFINPGSMMATGLAVLTSLGFTYYINHFSHYNKIYGSIGTLIVVMLWLYLNSLIILMGFELNANIDFAKRNIKVVKPTFNSFRH</sequence>
<dbReference type="PIRSF" id="PIRSF035875">
    <property type="entry name" value="RNase_BN"/>
    <property type="match status" value="1"/>
</dbReference>
<dbReference type="Proteomes" id="UP000199679">
    <property type="component" value="Chromosome I"/>
</dbReference>
<dbReference type="GO" id="GO:0005886">
    <property type="term" value="C:plasma membrane"/>
    <property type="evidence" value="ECO:0007669"/>
    <property type="project" value="UniProtKB-SubCell"/>
</dbReference>
<name>A0A1H1WM57_MUCMA</name>
<dbReference type="PANTHER" id="PTHR30213">
    <property type="entry name" value="INNER MEMBRANE PROTEIN YHJD"/>
    <property type="match status" value="1"/>
</dbReference>
<feature type="transmembrane region" description="Helical" evidence="6">
    <location>
        <begin position="160"/>
        <end position="181"/>
    </location>
</feature>
<dbReference type="OrthoDB" id="977385at2"/>
<dbReference type="NCBIfam" id="TIGR00765">
    <property type="entry name" value="yihY_not_rbn"/>
    <property type="match status" value="1"/>
</dbReference>
<dbReference type="Pfam" id="PF03631">
    <property type="entry name" value="Virul_fac_BrkB"/>
    <property type="match status" value="1"/>
</dbReference>
<reference evidence="7 8" key="1">
    <citation type="submission" date="2016-10" db="EMBL/GenBank/DDBJ databases">
        <authorList>
            <person name="de Groot N.N."/>
        </authorList>
    </citation>
    <scope>NUCLEOTIDE SEQUENCE [LARGE SCALE GENOMIC DNA]</scope>
    <source>
        <strain evidence="7 8">MP1X4</strain>
    </source>
</reference>
<dbReference type="AlphaFoldDB" id="A0A1H1WM57"/>
<evidence type="ECO:0000256" key="3">
    <source>
        <dbReference type="ARBA" id="ARBA00022692"/>
    </source>
</evidence>
<accession>A0A1H1WM57</accession>